<evidence type="ECO:0000313" key="6">
    <source>
        <dbReference type="Proteomes" id="UP000324974"/>
    </source>
</evidence>
<dbReference type="InterPro" id="IPR050595">
    <property type="entry name" value="Bact_response_regulator"/>
</dbReference>
<dbReference type="EMBL" id="CP042425">
    <property type="protein sequence ID" value="QEL15413.1"/>
    <property type="molecule type" value="Genomic_DNA"/>
</dbReference>
<name>A0A5C1AB63_9BACT</name>
<dbReference type="PROSITE" id="PS50110">
    <property type="entry name" value="RESPONSE_REGULATORY"/>
    <property type="match status" value="1"/>
</dbReference>
<dbReference type="Gene3D" id="3.40.50.2300">
    <property type="match status" value="1"/>
</dbReference>
<feature type="domain" description="Response regulatory" evidence="4">
    <location>
        <begin position="5"/>
        <end position="121"/>
    </location>
</feature>
<dbReference type="SUPFAM" id="SSF52172">
    <property type="entry name" value="CheY-like"/>
    <property type="match status" value="1"/>
</dbReference>
<dbReference type="RefSeq" id="WP_149110233.1">
    <property type="nucleotide sequence ID" value="NZ_CP042425.1"/>
</dbReference>
<evidence type="ECO:0000256" key="3">
    <source>
        <dbReference type="PROSITE-ProRule" id="PRU00169"/>
    </source>
</evidence>
<dbReference type="PANTHER" id="PTHR44591:SF14">
    <property type="entry name" value="PROTEIN PILG"/>
    <property type="match status" value="1"/>
</dbReference>
<evidence type="ECO:0000256" key="2">
    <source>
        <dbReference type="ARBA" id="ARBA00023012"/>
    </source>
</evidence>
<sequence length="121" mass="13251">MPKDTILVVDDSPTEQRLVAAALSLQGYRVITAADGEEAIEKAAKELPRLIVLDVVMPKKNGFQVCRQLKTTAATQNIKVLLLTSKSQDSDKFWGMKQGADAYMTKPFTDGDLVANITKLI</sequence>
<dbReference type="KEGG" id="lrs:PX52LOC_02332"/>
<accession>A0A5C1AB63</accession>
<evidence type="ECO:0000259" key="4">
    <source>
        <dbReference type="PROSITE" id="PS50110"/>
    </source>
</evidence>
<proteinExistence type="predicted"/>
<dbReference type="PANTHER" id="PTHR44591">
    <property type="entry name" value="STRESS RESPONSE REGULATOR PROTEIN 1"/>
    <property type="match status" value="1"/>
</dbReference>
<protein>
    <submittedName>
        <fullName evidence="5">Response regulator</fullName>
    </submittedName>
</protein>
<feature type="modified residue" description="4-aspartylphosphate" evidence="3">
    <location>
        <position position="54"/>
    </location>
</feature>
<keyword evidence="2" id="KW-0902">Two-component regulatory system</keyword>
<dbReference type="Proteomes" id="UP000324974">
    <property type="component" value="Chromosome"/>
</dbReference>
<dbReference type="GO" id="GO:0000160">
    <property type="term" value="P:phosphorelay signal transduction system"/>
    <property type="evidence" value="ECO:0007669"/>
    <property type="project" value="UniProtKB-KW"/>
</dbReference>
<keyword evidence="6" id="KW-1185">Reference proteome</keyword>
<dbReference type="OrthoDB" id="9800897at2"/>
<reference evidence="6" key="1">
    <citation type="submission" date="2019-08" db="EMBL/GenBank/DDBJ databases">
        <title>Limnoglobus roseus gen. nov., sp. nov., a novel freshwater planctomycete with a giant genome from the family Gemmataceae.</title>
        <authorList>
            <person name="Kulichevskaya I.S."/>
            <person name="Naumoff D.G."/>
            <person name="Miroshnikov K."/>
            <person name="Ivanova A."/>
            <person name="Philippov D.A."/>
            <person name="Hakobyan A."/>
            <person name="Rijpstra I.C."/>
            <person name="Sinninghe Damste J.S."/>
            <person name="Liesack W."/>
            <person name="Dedysh S.N."/>
        </authorList>
    </citation>
    <scope>NUCLEOTIDE SEQUENCE [LARGE SCALE GENOMIC DNA]</scope>
    <source>
        <strain evidence="6">PX52</strain>
    </source>
</reference>
<gene>
    <name evidence="5" type="ORF">PX52LOC_02332</name>
</gene>
<dbReference type="AlphaFoldDB" id="A0A5C1AB63"/>
<dbReference type="SMART" id="SM00448">
    <property type="entry name" value="REC"/>
    <property type="match status" value="1"/>
</dbReference>
<keyword evidence="1 3" id="KW-0597">Phosphoprotein</keyword>
<dbReference type="InterPro" id="IPR011006">
    <property type="entry name" value="CheY-like_superfamily"/>
</dbReference>
<dbReference type="Pfam" id="PF00072">
    <property type="entry name" value="Response_reg"/>
    <property type="match status" value="1"/>
</dbReference>
<dbReference type="InterPro" id="IPR001789">
    <property type="entry name" value="Sig_transdc_resp-reg_receiver"/>
</dbReference>
<evidence type="ECO:0000313" key="5">
    <source>
        <dbReference type="EMBL" id="QEL15413.1"/>
    </source>
</evidence>
<evidence type="ECO:0000256" key="1">
    <source>
        <dbReference type="ARBA" id="ARBA00022553"/>
    </source>
</evidence>
<organism evidence="5 6">
    <name type="scientific">Limnoglobus roseus</name>
    <dbReference type="NCBI Taxonomy" id="2598579"/>
    <lineage>
        <taxon>Bacteria</taxon>
        <taxon>Pseudomonadati</taxon>
        <taxon>Planctomycetota</taxon>
        <taxon>Planctomycetia</taxon>
        <taxon>Gemmatales</taxon>
        <taxon>Gemmataceae</taxon>
        <taxon>Limnoglobus</taxon>
    </lineage>
</organism>